<feature type="compositionally biased region" description="Basic and acidic residues" evidence="1">
    <location>
        <begin position="57"/>
        <end position="83"/>
    </location>
</feature>
<sequence>MIRFWHRVGLSRSLAVLLLVGAVAGGVAVAADGPTEPAAATDAADPGPLDTAAADSADQKRTDAERAEAERAARDTAQRKADEAATAAAEQAKKVASATPSKTGKPGVVPPAAPASCNIYSGNRKVGCAMVLAHGWDLQQMACLDKLWTKESSWNEKARNKSSGAYGIPQAYPASKLASAGSDWQTNPATQIKWGIGYIDQRYDTPCKAWSTSQSTGSY</sequence>
<dbReference type="InterPro" id="IPR023346">
    <property type="entry name" value="Lysozyme-like_dom_sf"/>
</dbReference>
<evidence type="ECO:0000313" key="5">
    <source>
        <dbReference type="Proteomes" id="UP000635606"/>
    </source>
</evidence>
<protein>
    <recommendedName>
        <fullName evidence="3">Transglycosylase SLT domain-containing protein</fullName>
    </recommendedName>
</protein>
<dbReference type="AlphaFoldDB" id="A0A8J3ZL96"/>
<dbReference type="RefSeq" id="WP_203925837.1">
    <property type="nucleotide sequence ID" value="NZ_BOPH01000010.1"/>
</dbReference>
<feature type="chain" id="PRO_5035267006" description="Transglycosylase SLT domain-containing protein" evidence="2">
    <location>
        <begin position="31"/>
        <end position="219"/>
    </location>
</feature>
<accession>A0A8J3ZL96</accession>
<dbReference type="SUPFAM" id="SSF53955">
    <property type="entry name" value="Lysozyme-like"/>
    <property type="match status" value="1"/>
</dbReference>
<keyword evidence="5" id="KW-1185">Reference proteome</keyword>
<feature type="region of interest" description="Disordered" evidence="1">
    <location>
        <begin position="36"/>
        <end position="113"/>
    </location>
</feature>
<name>A0A8J3ZL96_9ACTN</name>
<comment type="caution">
    <text evidence="4">The sequence shown here is derived from an EMBL/GenBank/DDBJ whole genome shotgun (WGS) entry which is preliminary data.</text>
</comment>
<feature type="signal peptide" evidence="2">
    <location>
        <begin position="1"/>
        <end position="30"/>
    </location>
</feature>
<evidence type="ECO:0000256" key="2">
    <source>
        <dbReference type="SAM" id="SignalP"/>
    </source>
</evidence>
<feature type="compositionally biased region" description="Low complexity" evidence="1">
    <location>
        <begin position="36"/>
        <end position="55"/>
    </location>
</feature>
<reference evidence="4" key="1">
    <citation type="submission" date="2021-01" db="EMBL/GenBank/DDBJ databases">
        <title>Whole genome shotgun sequence of Virgisporangium ochraceum NBRC 16418.</title>
        <authorList>
            <person name="Komaki H."/>
            <person name="Tamura T."/>
        </authorList>
    </citation>
    <scope>NUCLEOTIDE SEQUENCE</scope>
    <source>
        <strain evidence="4">NBRC 16418</strain>
    </source>
</reference>
<dbReference type="Pfam" id="PF01464">
    <property type="entry name" value="SLT"/>
    <property type="match status" value="1"/>
</dbReference>
<feature type="domain" description="Transglycosylase SLT" evidence="3">
    <location>
        <begin position="146"/>
        <end position="206"/>
    </location>
</feature>
<dbReference type="InterPro" id="IPR008258">
    <property type="entry name" value="Transglycosylase_SLT_dom_1"/>
</dbReference>
<dbReference type="EMBL" id="BOPH01000010">
    <property type="protein sequence ID" value="GIJ65836.1"/>
    <property type="molecule type" value="Genomic_DNA"/>
</dbReference>
<proteinExistence type="predicted"/>
<keyword evidence="2" id="KW-0732">Signal</keyword>
<gene>
    <name evidence="4" type="ORF">Voc01_007530</name>
</gene>
<organism evidence="4 5">
    <name type="scientific">Virgisporangium ochraceum</name>
    <dbReference type="NCBI Taxonomy" id="65505"/>
    <lineage>
        <taxon>Bacteria</taxon>
        <taxon>Bacillati</taxon>
        <taxon>Actinomycetota</taxon>
        <taxon>Actinomycetes</taxon>
        <taxon>Micromonosporales</taxon>
        <taxon>Micromonosporaceae</taxon>
        <taxon>Virgisporangium</taxon>
    </lineage>
</organism>
<evidence type="ECO:0000256" key="1">
    <source>
        <dbReference type="SAM" id="MobiDB-lite"/>
    </source>
</evidence>
<dbReference type="Proteomes" id="UP000635606">
    <property type="component" value="Unassembled WGS sequence"/>
</dbReference>
<evidence type="ECO:0000313" key="4">
    <source>
        <dbReference type="EMBL" id="GIJ65836.1"/>
    </source>
</evidence>
<evidence type="ECO:0000259" key="3">
    <source>
        <dbReference type="Pfam" id="PF01464"/>
    </source>
</evidence>
<feature type="compositionally biased region" description="Low complexity" evidence="1">
    <location>
        <begin position="84"/>
        <end position="99"/>
    </location>
</feature>